<feature type="region of interest" description="Disordered" evidence="2">
    <location>
        <begin position="27"/>
        <end position="57"/>
    </location>
</feature>
<protein>
    <submittedName>
        <fullName evidence="4">Lipoprotein LipO</fullName>
    </submittedName>
</protein>
<comment type="caution">
    <text evidence="4">The sequence shown here is derived from an EMBL/GenBank/DDBJ whole genome shotgun (WGS) entry which is preliminary data.</text>
</comment>
<dbReference type="RefSeq" id="WP_349816710.1">
    <property type="nucleotide sequence ID" value="NZ_BSSQ01000004.1"/>
</dbReference>
<evidence type="ECO:0000313" key="5">
    <source>
        <dbReference type="Proteomes" id="UP001157114"/>
    </source>
</evidence>
<evidence type="ECO:0000256" key="1">
    <source>
        <dbReference type="ARBA" id="ARBA00022729"/>
    </source>
</evidence>
<evidence type="ECO:0000256" key="3">
    <source>
        <dbReference type="SAM" id="SignalP"/>
    </source>
</evidence>
<accession>A0ABQ6G8B3</accession>
<evidence type="ECO:0000256" key="2">
    <source>
        <dbReference type="SAM" id="MobiDB-lite"/>
    </source>
</evidence>
<sequence>MQMRRQTMGKAALAAIVAAGLLAGCSSNSNNGNTTNNTKESNTSPSANASEPAATKEATAKPIEITWGIHFQAAGVVENTQVQKWLEQKFNVKIKPVKVTDASIASGDVPDIFMLGDPANVSAYQNQGVLSSIDPAMLKEQMPEYYADIENNSKLFQTVTFNDQLWAIPMYIDSKKPYDLGMLWRKDWLDNVGITKVPETLDEFEKAVYAFAEKDPDKNGKKDTYGLTGTATSTWSSGFYSIFGAFGVEPTMWHEKNGEIVNGSVAPETKEALAKLRQWYADGVIDPEFITDTQDSYRKKLYNNRIGVIEEQIAKGALPEGGTVTEMKSLSPNAELVFSKNPKGPGGEGSWDWGVKSNFVVIGSKVKDQPEKLAKLFEILRAESNDEETINMTTLGVKGTHWDFAESGAASGATKFLPSFEKQEQRDQEGIRLFSLGNITTQAYRQKYSNPKLNEAIKTYSSAPNLTDALLFSVLPSDGKYKADLTSLMQKYFAQIISGEIPLDDFDKFVTEWKARGGDELTKEANELYQAQFKN</sequence>
<dbReference type="EMBL" id="BSSQ01000004">
    <property type="protein sequence ID" value="GLX66720.1"/>
    <property type="molecule type" value="Genomic_DNA"/>
</dbReference>
<dbReference type="PROSITE" id="PS51257">
    <property type="entry name" value="PROKAR_LIPOPROTEIN"/>
    <property type="match status" value="1"/>
</dbReference>
<dbReference type="CDD" id="cd13580">
    <property type="entry name" value="PBP2_AlgQ_like_1"/>
    <property type="match status" value="1"/>
</dbReference>
<proteinExistence type="predicted"/>
<organism evidence="4 5">
    <name type="scientific">Paenibacillus glycanilyticus</name>
    <dbReference type="NCBI Taxonomy" id="126569"/>
    <lineage>
        <taxon>Bacteria</taxon>
        <taxon>Bacillati</taxon>
        <taxon>Bacillota</taxon>
        <taxon>Bacilli</taxon>
        <taxon>Bacillales</taxon>
        <taxon>Paenibacillaceae</taxon>
        <taxon>Paenibacillus</taxon>
    </lineage>
</organism>
<evidence type="ECO:0000313" key="4">
    <source>
        <dbReference type="EMBL" id="GLX66720.1"/>
    </source>
</evidence>
<keyword evidence="4" id="KW-0449">Lipoprotein</keyword>
<feature type="chain" id="PRO_5046809978" evidence="3">
    <location>
        <begin position="30"/>
        <end position="535"/>
    </location>
</feature>
<dbReference type="SUPFAM" id="SSF53850">
    <property type="entry name" value="Periplasmic binding protein-like II"/>
    <property type="match status" value="1"/>
</dbReference>
<feature type="signal peptide" evidence="3">
    <location>
        <begin position="1"/>
        <end position="29"/>
    </location>
</feature>
<dbReference type="Proteomes" id="UP001157114">
    <property type="component" value="Unassembled WGS sequence"/>
</dbReference>
<keyword evidence="5" id="KW-1185">Reference proteome</keyword>
<feature type="compositionally biased region" description="Low complexity" evidence="2">
    <location>
        <begin position="27"/>
        <end position="46"/>
    </location>
</feature>
<dbReference type="PANTHER" id="PTHR43649">
    <property type="entry name" value="ARABINOSE-BINDING PROTEIN-RELATED"/>
    <property type="match status" value="1"/>
</dbReference>
<keyword evidence="1 3" id="KW-0732">Signal</keyword>
<dbReference type="InterPro" id="IPR050490">
    <property type="entry name" value="Bact_solute-bd_prot1"/>
</dbReference>
<name>A0ABQ6G8B3_9BACL</name>
<dbReference type="Gene3D" id="3.40.190.10">
    <property type="entry name" value="Periplasmic binding protein-like II"/>
    <property type="match status" value="3"/>
</dbReference>
<gene>
    <name evidence="4" type="primary">lipO_3</name>
    <name evidence="4" type="ORF">MU1_10640</name>
</gene>
<dbReference type="PANTHER" id="PTHR43649:SF33">
    <property type="entry name" value="POLYGALACTURONAN_RHAMNOGALACTURONAN-BINDING PROTEIN YTCQ"/>
    <property type="match status" value="1"/>
</dbReference>
<reference evidence="4 5" key="1">
    <citation type="submission" date="2023-03" db="EMBL/GenBank/DDBJ databases">
        <title>Draft genome sequence of the bacteria which degrade cell wall of Tricholomamatutake.</title>
        <authorList>
            <person name="Konishi Y."/>
            <person name="Fukuta Y."/>
            <person name="Shirasaka N."/>
        </authorList>
    </citation>
    <scope>NUCLEOTIDE SEQUENCE [LARGE SCALE GENOMIC DNA]</scope>
    <source>
        <strain evidence="5">mu1</strain>
    </source>
</reference>